<evidence type="ECO:0000256" key="1">
    <source>
        <dbReference type="SAM" id="MobiDB-lite"/>
    </source>
</evidence>
<name>V5XJQ0_MYCNE</name>
<feature type="compositionally biased region" description="Basic and acidic residues" evidence="1">
    <location>
        <begin position="125"/>
        <end position="140"/>
    </location>
</feature>
<feature type="region of interest" description="Disordered" evidence="1">
    <location>
        <begin position="240"/>
        <end position="273"/>
    </location>
</feature>
<accession>V5XJQ0</accession>
<gene>
    <name evidence="2" type="ORF">D174_13720</name>
</gene>
<sequence>MLICSRSPENLGQHITGQRHLLRGKGGPGRQPQSRCPGRHRRRTEAPDPHATIQACRRRGDGDLGVTEDDRDDGRGGFLGDIADPGQLGRPGQHRTRQLRLRDQHLQRSERRTDGGRGQPGVEDEGARGVDEVGPHGGRAEHRAALTAERLGQRRGHHHIRRAGQPDFVQQTLPARTAHPETVRLIDHQQRAESAAHLVQFAQRGQHPVGAEHRLGDHDGTLLGPGRQRIGDRRDIAVRGHRDAGPRQPARVDDRGMGQRVGHQQRAGTGQRYQRPDIRGVARGEHQGRLESGEIGECGLELLMQFGVTGDQARAPGAGTPGAQRLHAAGQHIGVLGQPEIVVGGQIELGADGRAGPQRAAQPLGAAALLDTGQPGQWGKTGACHWTSFRHLNTVQVNARATATMPAPI</sequence>
<proteinExistence type="predicted"/>
<keyword evidence="3" id="KW-1185">Reference proteome</keyword>
<evidence type="ECO:0000313" key="2">
    <source>
        <dbReference type="EMBL" id="AHC27939.1"/>
    </source>
</evidence>
<evidence type="ECO:0000313" key="3">
    <source>
        <dbReference type="Proteomes" id="UP000018763"/>
    </source>
</evidence>
<dbReference type="Proteomes" id="UP000018763">
    <property type="component" value="Chromosome"/>
</dbReference>
<protein>
    <submittedName>
        <fullName evidence="2">Uncharacterized protein</fullName>
    </submittedName>
</protein>
<organism evidence="2 3">
    <name type="scientific">Mycolicibacterium neoaurum VKM Ac-1815D</name>
    <dbReference type="NCBI Taxonomy" id="700508"/>
    <lineage>
        <taxon>Bacteria</taxon>
        <taxon>Bacillati</taxon>
        <taxon>Actinomycetota</taxon>
        <taxon>Actinomycetes</taxon>
        <taxon>Mycobacteriales</taxon>
        <taxon>Mycobacteriaceae</taxon>
        <taxon>Mycolicibacterium</taxon>
    </lineage>
</organism>
<feature type="compositionally biased region" description="Basic and acidic residues" evidence="1">
    <location>
        <begin position="100"/>
        <end position="115"/>
    </location>
</feature>
<dbReference type="EMBL" id="CP006936">
    <property type="protein sequence ID" value="AHC27939.1"/>
    <property type="molecule type" value="Genomic_DNA"/>
</dbReference>
<reference evidence="2 3" key="1">
    <citation type="journal article" date="2014" name="Genome Announc.">
        <title>Complete Genome Sequence of Sterol-Transforming Mycobacterium neoaurum Strain VKM Ac-1815D.</title>
        <authorList>
            <person name="Shtratnikova V.Y."/>
            <person name="Bragin E.Y."/>
            <person name="Dovbnya D.V."/>
            <person name="Pekov Y.A."/>
            <person name="Schelkunov M.I."/>
            <person name="Strizhov N."/>
            <person name="Ivashina T.V."/>
            <person name="Ashapkin V.V."/>
            <person name="Donova M.V."/>
        </authorList>
    </citation>
    <scope>NUCLEOTIDE SEQUENCE [LARGE SCALE GENOMIC DNA]</scope>
    <source>
        <strain evidence="2 3">VKM Ac-1815D</strain>
    </source>
</reference>
<dbReference type="AlphaFoldDB" id="V5XJQ0"/>
<feature type="region of interest" description="Disordered" evidence="1">
    <location>
        <begin position="20"/>
        <end position="140"/>
    </location>
</feature>
<feature type="compositionally biased region" description="Basic and acidic residues" evidence="1">
    <location>
        <begin position="240"/>
        <end position="257"/>
    </location>
</feature>